<dbReference type="EMBL" id="PRLM01000006">
    <property type="protein sequence ID" value="RYC74575.1"/>
    <property type="molecule type" value="Genomic_DNA"/>
</dbReference>
<gene>
    <name evidence="2" type="ORF">G3RUM_00732</name>
</gene>
<accession>A0ABY0FNY8</accession>
<reference evidence="2 3" key="1">
    <citation type="journal article" date="2018" name="bioRxiv">
        <title>Evidence of independent acquisition and adaption of ultra-small bacteria to human hosts across the highly diverse yet reduced genomes of the phylum Saccharibacteria.</title>
        <authorList>
            <person name="McLean J.S."/>
            <person name="Bor B."/>
            <person name="To T.T."/>
            <person name="Liu Q."/>
            <person name="Kearns K.A."/>
            <person name="Solden L.M."/>
            <person name="Wrighton K.C."/>
            <person name="He X."/>
            <person name="Shi W."/>
        </authorList>
    </citation>
    <scope>NUCLEOTIDE SEQUENCE [LARGE SCALE GENOMIC DNA]</scope>
    <source>
        <strain evidence="2 3">TM7_G3_2_Rum_HOT_351B</strain>
    </source>
</reference>
<dbReference type="RefSeq" id="WP_129735472.1">
    <property type="nucleotide sequence ID" value="NZ_PRLM01000006.1"/>
</dbReference>
<evidence type="ECO:0000313" key="3">
    <source>
        <dbReference type="Proteomes" id="UP001191019"/>
    </source>
</evidence>
<dbReference type="PANTHER" id="PTHR21028:SF2">
    <property type="entry name" value="CYTH DOMAIN-CONTAINING PROTEIN"/>
    <property type="match status" value="1"/>
</dbReference>
<dbReference type="InterPro" id="IPR008173">
    <property type="entry name" value="Adenylyl_cyclase_CyaB"/>
</dbReference>
<evidence type="ECO:0000313" key="2">
    <source>
        <dbReference type="EMBL" id="RYC74575.1"/>
    </source>
</evidence>
<organism evidence="2 3">
    <name type="scientific">Candidatus Nanosyncoccus alces</name>
    <dbReference type="NCBI Taxonomy" id="2171997"/>
    <lineage>
        <taxon>Bacteria</taxon>
        <taxon>Candidatus Saccharimonadota</taxon>
        <taxon>Candidatus Nanosyncoccalia</taxon>
        <taxon>Candidatus Nanosyncoccales</taxon>
        <taxon>Candidatus Nanosyncoccaceae</taxon>
        <taxon>Candidatus Nanosyncoccus</taxon>
    </lineage>
</organism>
<name>A0ABY0FNY8_9BACT</name>
<dbReference type="SUPFAM" id="SSF55154">
    <property type="entry name" value="CYTH-like phosphatases"/>
    <property type="match status" value="1"/>
</dbReference>
<sequence length="179" mass="20948">MKKVILKCKLSSRDKFEDKLSDIDLDFSAIYWQHDRVYTPRGYKRGMNLPRLVMRTEMKAVDKPPKYSLILRRHIEDSGIDVVEETSIKDYQNTVNIILQLGFKLVGEVSRRRQELKMGEDTYIYLDKIDGRSGYYAKIESNLGQDDSVAAAREDLKKTFETLNETNFVDDSYFELKNN</sequence>
<keyword evidence="3" id="KW-1185">Reference proteome</keyword>
<proteinExistence type="predicted"/>
<evidence type="ECO:0000259" key="1">
    <source>
        <dbReference type="PROSITE" id="PS51707"/>
    </source>
</evidence>
<dbReference type="PROSITE" id="PS51707">
    <property type="entry name" value="CYTH"/>
    <property type="match status" value="1"/>
</dbReference>
<dbReference type="InterPro" id="IPR023577">
    <property type="entry name" value="CYTH_domain"/>
</dbReference>
<protein>
    <recommendedName>
        <fullName evidence="1">CYTH domain-containing protein</fullName>
    </recommendedName>
</protein>
<dbReference type="Gene3D" id="2.40.320.10">
    <property type="entry name" value="Hypothetical Protein Pfu-838710-001"/>
    <property type="match status" value="1"/>
</dbReference>
<dbReference type="Proteomes" id="UP001191019">
    <property type="component" value="Unassembled WGS sequence"/>
</dbReference>
<comment type="caution">
    <text evidence="2">The sequence shown here is derived from an EMBL/GenBank/DDBJ whole genome shotgun (WGS) entry which is preliminary data.</text>
</comment>
<reference evidence="2 3" key="2">
    <citation type="journal article" date="2020" name="Cell Rep.">
        <title>Acquisition and Adaptation of Ultra-small Parasitic Reduced Genome Bacteria to Mammalian Hosts.</title>
        <authorList>
            <person name="McLean J.S."/>
            <person name="Bor B."/>
            <person name="Kerns K.A."/>
            <person name="Liu Q."/>
            <person name="To T.T."/>
            <person name="Solden L."/>
            <person name="Hendrickson E.L."/>
            <person name="Wrighton K."/>
            <person name="Shi W."/>
            <person name="He X."/>
        </authorList>
    </citation>
    <scope>NUCLEOTIDE SEQUENCE [LARGE SCALE GENOMIC DNA]</scope>
    <source>
        <strain evidence="2 3">TM7_G3_2_Rum_HOT_351B</strain>
    </source>
</reference>
<feature type="domain" description="CYTH" evidence="1">
    <location>
        <begin position="1"/>
        <end position="179"/>
    </location>
</feature>
<dbReference type="PANTHER" id="PTHR21028">
    <property type="entry name" value="SI:CH211-156B7.4"/>
    <property type="match status" value="1"/>
</dbReference>
<dbReference type="InterPro" id="IPR033469">
    <property type="entry name" value="CYTH-like_dom_sf"/>
</dbReference>